<name>A0A9N7V461_PLEPL</name>
<comment type="caution">
    <text evidence="2">The sequence shown here is derived from an EMBL/GenBank/DDBJ whole genome shotgun (WGS) entry which is preliminary data.</text>
</comment>
<keyword evidence="3" id="KW-1185">Reference proteome</keyword>
<evidence type="ECO:0000313" key="3">
    <source>
        <dbReference type="Proteomes" id="UP001153269"/>
    </source>
</evidence>
<dbReference type="EMBL" id="CADEAL010003190">
    <property type="protein sequence ID" value="CAB1443761.1"/>
    <property type="molecule type" value="Genomic_DNA"/>
</dbReference>
<dbReference type="Proteomes" id="UP001153269">
    <property type="component" value="Unassembled WGS sequence"/>
</dbReference>
<protein>
    <submittedName>
        <fullName evidence="2">Uncharacterized protein</fullName>
    </submittedName>
</protein>
<proteinExistence type="predicted"/>
<accession>A0A9N7V461</accession>
<organism evidence="2 3">
    <name type="scientific">Pleuronectes platessa</name>
    <name type="common">European plaice</name>
    <dbReference type="NCBI Taxonomy" id="8262"/>
    <lineage>
        <taxon>Eukaryota</taxon>
        <taxon>Metazoa</taxon>
        <taxon>Chordata</taxon>
        <taxon>Craniata</taxon>
        <taxon>Vertebrata</taxon>
        <taxon>Euteleostomi</taxon>
        <taxon>Actinopterygii</taxon>
        <taxon>Neopterygii</taxon>
        <taxon>Teleostei</taxon>
        <taxon>Neoteleostei</taxon>
        <taxon>Acanthomorphata</taxon>
        <taxon>Carangaria</taxon>
        <taxon>Pleuronectiformes</taxon>
        <taxon>Pleuronectoidei</taxon>
        <taxon>Pleuronectidae</taxon>
        <taxon>Pleuronectes</taxon>
    </lineage>
</organism>
<gene>
    <name evidence="2" type="ORF">PLEPLA_LOCUS31477</name>
</gene>
<sequence>MRGLAGLSAGRPASTLFPQLSRSQDAAEGDGQMDMAAVSPVPRVSIIDPGKKKKIETGATIMIQSAATQRSGRWRGVSTPPPPPPPAIAIYLHGHPAPWSLCQMEVAVAVRGEGRGSVVVCLSVARPMLMDSRRSPG</sequence>
<evidence type="ECO:0000256" key="1">
    <source>
        <dbReference type="SAM" id="MobiDB-lite"/>
    </source>
</evidence>
<evidence type="ECO:0000313" key="2">
    <source>
        <dbReference type="EMBL" id="CAB1443761.1"/>
    </source>
</evidence>
<reference evidence="2" key="1">
    <citation type="submission" date="2020-03" db="EMBL/GenBank/DDBJ databases">
        <authorList>
            <person name="Weist P."/>
        </authorList>
    </citation>
    <scope>NUCLEOTIDE SEQUENCE</scope>
</reference>
<feature type="region of interest" description="Disordered" evidence="1">
    <location>
        <begin position="1"/>
        <end position="42"/>
    </location>
</feature>
<dbReference type="AlphaFoldDB" id="A0A9N7V461"/>